<evidence type="ECO:0000313" key="2">
    <source>
        <dbReference type="EMBL" id="KKK64475.1"/>
    </source>
</evidence>
<evidence type="ECO:0000256" key="1">
    <source>
        <dbReference type="SAM" id="MobiDB-lite"/>
    </source>
</evidence>
<feature type="non-terminal residue" evidence="2">
    <location>
        <position position="368"/>
    </location>
</feature>
<gene>
    <name evidence="2" type="ORF">LCGC14_2983840</name>
</gene>
<proteinExistence type="predicted"/>
<comment type="caution">
    <text evidence="2">The sequence shown here is derived from an EMBL/GenBank/DDBJ whole genome shotgun (WGS) entry which is preliminary data.</text>
</comment>
<feature type="non-terminal residue" evidence="2">
    <location>
        <position position="1"/>
    </location>
</feature>
<name>A0A0F8XTD4_9ZZZZ</name>
<feature type="region of interest" description="Disordered" evidence="1">
    <location>
        <begin position="269"/>
        <end position="314"/>
    </location>
</feature>
<feature type="region of interest" description="Disordered" evidence="1">
    <location>
        <begin position="22"/>
        <end position="41"/>
    </location>
</feature>
<protein>
    <submittedName>
        <fullName evidence="2">Uncharacterized protein</fullName>
    </submittedName>
</protein>
<sequence length="368" mass="39136">PVGGVPPDPAVAARIAELQTELQRAQATESPAQQLSATSESARLAREVQTLQEQVAPTLRQVPFEPEAGVQAGALGVPDVDVRPVGRGEVTQVSLDDQLKLQQAREAAQPVRPVDVELFELGGELAVKQELIKEHPLFGFVAKFRVTPSKIDPIKGRQRPFRPTRDIKLTSFLDSGGRFPETVTEKQALALLGQRFISPNVVSKAGRVSRQVALDEIVRQLAGFEQGADLTADDVAGMIEQLAADQAEIVALQDRIADVEAGEFESAVPSLPIPAEQPSLPGVKGSDLPPPPTHAPATVPPVDPPTTPPPPTIAELPGAPIPARRFPGLLPDLQAIDPLISQATNPDVARKVANLPGVRSLQKHLNPA</sequence>
<reference evidence="2" key="1">
    <citation type="journal article" date="2015" name="Nature">
        <title>Complex archaea that bridge the gap between prokaryotes and eukaryotes.</title>
        <authorList>
            <person name="Spang A."/>
            <person name="Saw J.H."/>
            <person name="Jorgensen S.L."/>
            <person name="Zaremba-Niedzwiedzka K."/>
            <person name="Martijn J."/>
            <person name="Lind A.E."/>
            <person name="van Eijk R."/>
            <person name="Schleper C."/>
            <person name="Guy L."/>
            <person name="Ettema T.J."/>
        </authorList>
    </citation>
    <scope>NUCLEOTIDE SEQUENCE</scope>
</reference>
<dbReference type="AlphaFoldDB" id="A0A0F8XTD4"/>
<accession>A0A0F8XTD4</accession>
<dbReference type="EMBL" id="LAZR01061007">
    <property type="protein sequence ID" value="KKK64475.1"/>
    <property type="molecule type" value="Genomic_DNA"/>
</dbReference>
<organism evidence="2">
    <name type="scientific">marine sediment metagenome</name>
    <dbReference type="NCBI Taxonomy" id="412755"/>
    <lineage>
        <taxon>unclassified sequences</taxon>
        <taxon>metagenomes</taxon>
        <taxon>ecological metagenomes</taxon>
    </lineage>
</organism>
<feature type="compositionally biased region" description="Pro residues" evidence="1">
    <location>
        <begin position="288"/>
        <end position="312"/>
    </location>
</feature>